<sequence>MYFVYIVQCADETLYTGITTDIERRLDEHNHSIKGAKYTRTRRPVILVYKETAKNRSDASKREYVIKKMSREDKINLFFKFI</sequence>
<dbReference type="SUPFAM" id="SSF82771">
    <property type="entry name" value="GIY-YIG endonuclease"/>
    <property type="match status" value="1"/>
</dbReference>
<dbReference type="PANTHER" id="PTHR34477:SF1">
    <property type="entry name" value="UPF0213 PROTEIN YHBQ"/>
    <property type="match status" value="1"/>
</dbReference>
<protein>
    <submittedName>
        <fullName evidence="3">COG2827: putative endonuclease containing a URI domain</fullName>
    </submittedName>
</protein>
<dbReference type="PANTHER" id="PTHR34477">
    <property type="entry name" value="UPF0213 PROTEIN YHBQ"/>
    <property type="match status" value="1"/>
</dbReference>
<reference evidence="3" key="1">
    <citation type="submission" date="2020-01" db="EMBL/GenBank/DDBJ databases">
        <authorList>
            <person name="Meier V. D."/>
            <person name="Meier V D."/>
        </authorList>
    </citation>
    <scope>NUCLEOTIDE SEQUENCE</scope>
    <source>
        <strain evidence="3">HLG_WM_MAG_03</strain>
    </source>
</reference>
<dbReference type="SMART" id="SM00465">
    <property type="entry name" value="GIYc"/>
    <property type="match status" value="1"/>
</dbReference>
<keyword evidence="3" id="KW-0540">Nuclease</keyword>
<dbReference type="InterPro" id="IPR000305">
    <property type="entry name" value="GIY-YIG_endonuc"/>
</dbReference>
<gene>
    <name evidence="3" type="ORF">HELGO_WM39637</name>
</gene>
<dbReference type="AlphaFoldDB" id="A0A6S6SH77"/>
<dbReference type="InterPro" id="IPR050190">
    <property type="entry name" value="UPF0213_domain"/>
</dbReference>
<evidence type="ECO:0000259" key="2">
    <source>
        <dbReference type="PROSITE" id="PS50164"/>
    </source>
</evidence>
<feature type="domain" description="GIY-YIG" evidence="2">
    <location>
        <begin position="1"/>
        <end position="77"/>
    </location>
</feature>
<proteinExistence type="inferred from homology"/>
<comment type="similarity">
    <text evidence="1">Belongs to the UPF0213 family.</text>
</comment>
<dbReference type="Pfam" id="PF01541">
    <property type="entry name" value="GIY-YIG"/>
    <property type="match status" value="1"/>
</dbReference>
<organism evidence="3">
    <name type="scientific">uncultured Sulfurovum sp</name>
    <dbReference type="NCBI Taxonomy" id="269237"/>
    <lineage>
        <taxon>Bacteria</taxon>
        <taxon>Pseudomonadati</taxon>
        <taxon>Campylobacterota</taxon>
        <taxon>Epsilonproteobacteria</taxon>
        <taxon>Campylobacterales</taxon>
        <taxon>Sulfurovaceae</taxon>
        <taxon>Sulfurovum</taxon>
        <taxon>environmental samples</taxon>
    </lineage>
</organism>
<keyword evidence="3" id="KW-0255">Endonuclease</keyword>
<evidence type="ECO:0000313" key="3">
    <source>
        <dbReference type="EMBL" id="CAA6809438.1"/>
    </source>
</evidence>
<dbReference type="CDD" id="cd10456">
    <property type="entry name" value="GIY-YIG_UPF0213"/>
    <property type="match status" value="1"/>
</dbReference>
<dbReference type="InterPro" id="IPR035901">
    <property type="entry name" value="GIY-YIG_endonuc_sf"/>
</dbReference>
<accession>A0A6S6SH77</accession>
<name>A0A6S6SH77_9BACT</name>
<dbReference type="GO" id="GO:0004519">
    <property type="term" value="F:endonuclease activity"/>
    <property type="evidence" value="ECO:0007669"/>
    <property type="project" value="UniProtKB-KW"/>
</dbReference>
<keyword evidence="3" id="KW-0378">Hydrolase</keyword>
<dbReference type="PROSITE" id="PS50164">
    <property type="entry name" value="GIY_YIG"/>
    <property type="match status" value="1"/>
</dbReference>
<dbReference type="Gene3D" id="3.40.1440.10">
    <property type="entry name" value="GIY-YIG endonuclease"/>
    <property type="match status" value="1"/>
</dbReference>
<evidence type="ECO:0000256" key="1">
    <source>
        <dbReference type="ARBA" id="ARBA00007435"/>
    </source>
</evidence>
<dbReference type="EMBL" id="CACVAR010000190">
    <property type="protein sequence ID" value="CAA6809438.1"/>
    <property type="molecule type" value="Genomic_DNA"/>
</dbReference>